<accession>A0ACB9YLP9</accession>
<name>A0ACB9YLP9_9PEZI</name>
<gene>
    <name evidence="1" type="ORF">F4820DRAFT_465894</name>
</gene>
<proteinExistence type="predicted"/>
<reference evidence="1 2" key="1">
    <citation type="journal article" date="2022" name="New Phytol.">
        <title>Ecological generalism drives hyperdiversity of secondary metabolite gene clusters in xylarialean endophytes.</title>
        <authorList>
            <person name="Franco M.E.E."/>
            <person name="Wisecaver J.H."/>
            <person name="Arnold A.E."/>
            <person name="Ju Y.M."/>
            <person name="Slot J.C."/>
            <person name="Ahrendt S."/>
            <person name="Moore L.P."/>
            <person name="Eastman K.E."/>
            <person name="Scott K."/>
            <person name="Konkel Z."/>
            <person name="Mondo S.J."/>
            <person name="Kuo A."/>
            <person name="Hayes R.D."/>
            <person name="Haridas S."/>
            <person name="Andreopoulos B."/>
            <person name="Riley R."/>
            <person name="LaButti K."/>
            <person name="Pangilinan J."/>
            <person name="Lipzen A."/>
            <person name="Amirebrahimi M."/>
            <person name="Yan J."/>
            <person name="Adam C."/>
            <person name="Keymanesh K."/>
            <person name="Ng V."/>
            <person name="Louie K."/>
            <person name="Northen T."/>
            <person name="Drula E."/>
            <person name="Henrissat B."/>
            <person name="Hsieh H.M."/>
            <person name="Youens-Clark K."/>
            <person name="Lutzoni F."/>
            <person name="Miadlikowska J."/>
            <person name="Eastwood D.C."/>
            <person name="Hamelin R.C."/>
            <person name="Grigoriev I.V."/>
            <person name="U'Ren J.M."/>
        </authorList>
    </citation>
    <scope>NUCLEOTIDE SEQUENCE [LARGE SCALE GENOMIC DNA]</scope>
    <source>
        <strain evidence="1 2">CBS 119005</strain>
    </source>
</reference>
<evidence type="ECO:0000313" key="2">
    <source>
        <dbReference type="Proteomes" id="UP001497700"/>
    </source>
</evidence>
<dbReference type="Proteomes" id="UP001497700">
    <property type="component" value="Unassembled WGS sequence"/>
</dbReference>
<evidence type="ECO:0000313" key="1">
    <source>
        <dbReference type="EMBL" id="KAI4860319.1"/>
    </source>
</evidence>
<sequence length="114" mass="11870">MLSLTQIVIGLSCTLGSVLAFQGDITYYTPGLGSCGETNTEADMIVALSPSQFEAQADLCGKTIAITVGHENATAKVVDKCPGCTAESIDVSPAVFKQIGSLDEGRLKVTWSVL</sequence>
<protein>
    <submittedName>
        <fullName evidence="1">RlpA-like double-psi beta-barrel-protein domain-containing protein-containing protein</fullName>
    </submittedName>
</protein>
<comment type="caution">
    <text evidence="1">The sequence shown here is derived from an EMBL/GenBank/DDBJ whole genome shotgun (WGS) entry which is preliminary data.</text>
</comment>
<organism evidence="1 2">
    <name type="scientific">Hypoxylon rubiginosum</name>
    <dbReference type="NCBI Taxonomy" id="110542"/>
    <lineage>
        <taxon>Eukaryota</taxon>
        <taxon>Fungi</taxon>
        <taxon>Dikarya</taxon>
        <taxon>Ascomycota</taxon>
        <taxon>Pezizomycotina</taxon>
        <taxon>Sordariomycetes</taxon>
        <taxon>Xylariomycetidae</taxon>
        <taxon>Xylariales</taxon>
        <taxon>Hypoxylaceae</taxon>
        <taxon>Hypoxylon</taxon>
    </lineage>
</organism>
<dbReference type="EMBL" id="MU393591">
    <property type="protein sequence ID" value="KAI4860319.1"/>
    <property type="molecule type" value="Genomic_DNA"/>
</dbReference>
<keyword evidence="2" id="KW-1185">Reference proteome</keyword>